<dbReference type="Pfam" id="PF01814">
    <property type="entry name" value="Hemerythrin"/>
    <property type="match status" value="1"/>
</dbReference>
<comment type="caution">
    <text evidence="2">The sequence shown here is derived from an EMBL/GenBank/DDBJ whole genome shotgun (WGS) entry which is preliminary data.</text>
</comment>
<organism evidence="2 3">
    <name type="scientific">Actinacidiphila acididurans</name>
    <dbReference type="NCBI Taxonomy" id="2784346"/>
    <lineage>
        <taxon>Bacteria</taxon>
        <taxon>Bacillati</taxon>
        <taxon>Actinomycetota</taxon>
        <taxon>Actinomycetes</taxon>
        <taxon>Kitasatosporales</taxon>
        <taxon>Streptomycetaceae</taxon>
        <taxon>Actinacidiphila</taxon>
    </lineage>
</organism>
<dbReference type="PANTHER" id="PTHR35585">
    <property type="entry name" value="HHE DOMAIN PROTEIN (AFU_ORTHOLOGUE AFUA_4G00730)"/>
    <property type="match status" value="1"/>
</dbReference>
<evidence type="ECO:0000259" key="1">
    <source>
        <dbReference type="Pfam" id="PF01814"/>
    </source>
</evidence>
<accession>A0ABS2TYK3</accession>
<reference evidence="2 3" key="1">
    <citation type="submission" date="2021-01" db="EMBL/GenBank/DDBJ databases">
        <title>Streptomyces acididurans sp. nov., isolated from a peat swamp forest soil.</title>
        <authorList>
            <person name="Chantavorakit T."/>
            <person name="Duangmal K."/>
        </authorList>
    </citation>
    <scope>NUCLEOTIDE SEQUENCE [LARGE SCALE GENOMIC DNA]</scope>
    <source>
        <strain evidence="2 3">KK5PA1</strain>
    </source>
</reference>
<protein>
    <submittedName>
        <fullName evidence="2">Hemerythrin domain-containing protein</fullName>
    </submittedName>
</protein>
<sequence length="190" mass="20662">MTSAHDERTAAAQLPDGDVVALLLEQHARIRDLFAEVGRCTGIQRRRAFDDLRALLAVHEAAEELIIRPVAKKTAGADEAEARNSEEKEASEVLKKLEGMDVSSPGFEIALAEFEQAVSNHAEHEETEEFPALVAQCTADQRHAMGERLRRAERLAPSHPHPSAAGSPAALRMTGPFAAMMDKARDAIGH</sequence>
<feature type="domain" description="Hemerythrin-like" evidence="1">
    <location>
        <begin position="19"/>
        <end position="133"/>
    </location>
</feature>
<dbReference type="PANTHER" id="PTHR35585:SF1">
    <property type="entry name" value="HHE DOMAIN PROTEIN (AFU_ORTHOLOGUE AFUA_4G00730)"/>
    <property type="match status" value="1"/>
</dbReference>
<dbReference type="Proteomes" id="UP000749040">
    <property type="component" value="Unassembled WGS sequence"/>
</dbReference>
<proteinExistence type="predicted"/>
<gene>
    <name evidence="2" type="ORF">ITX44_28415</name>
</gene>
<evidence type="ECO:0000313" key="2">
    <source>
        <dbReference type="EMBL" id="MBM9508410.1"/>
    </source>
</evidence>
<evidence type="ECO:0000313" key="3">
    <source>
        <dbReference type="Proteomes" id="UP000749040"/>
    </source>
</evidence>
<dbReference type="RefSeq" id="WP_205360350.1">
    <property type="nucleotide sequence ID" value="NZ_JADKYB010000017.1"/>
</dbReference>
<name>A0ABS2TYK3_9ACTN</name>
<dbReference type="EMBL" id="JADKYB010000017">
    <property type="protein sequence ID" value="MBM9508410.1"/>
    <property type="molecule type" value="Genomic_DNA"/>
</dbReference>
<keyword evidence="3" id="KW-1185">Reference proteome</keyword>
<dbReference type="InterPro" id="IPR012312">
    <property type="entry name" value="Hemerythrin-like"/>
</dbReference>